<comment type="caution">
    <text evidence="3">The sequence shown here is derived from an EMBL/GenBank/DDBJ whole genome shotgun (WGS) entry which is preliminary data.</text>
</comment>
<organism evidence="3 4">
    <name type="scientific">Deinococcus aerolatus</name>
    <dbReference type="NCBI Taxonomy" id="522487"/>
    <lineage>
        <taxon>Bacteria</taxon>
        <taxon>Thermotogati</taxon>
        <taxon>Deinococcota</taxon>
        <taxon>Deinococci</taxon>
        <taxon>Deinococcales</taxon>
        <taxon>Deinococcaceae</taxon>
        <taxon>Deinococcus</taxon>
    </lineage>
</organism>
<evidence type="ECO:0000313" key="3">
    <source>
        <dbReference type="EMBL" id="GGL79241.1"/>
    </source>
</evidence>
<feature type="compositionally biased region" description="Polar residues" evidence="1">
    <location>
        <begin position="9"/>
        <end position="28"/>
    </location>
</feature>
<feature type="region of interest" description="Disordered" evidence="1">
    <location>
        <begin position="1"/>
        <end position="28"/>
    </location>
</feature>
<sequence>MYKGRKKTLTSAQVNDLQQRAEQGESKTSIARDFGISRETVYQYLKAASAV</sequence>
<dbReference type="InterPro" id="IPR006120">
    <property type="entry name" value="Resolvase_HTH_dom"/>
</dbReference>
<evidence type="ECO:0000259" key="2">
    <source>
        <dbReference type="Pfam" id="PF02796"/>
    </source>
</evidence>
<dbReference type="SUPFAM" id="SSF46689">
    <property type="entry name" value="Homeodomain-like"/>
    <property type="match status" value="1"/>
</dbReference>
<name>A0ABQ2G7N4_9DEIO</name>
<dbReference type="EMBL" id="BMOL01000006">
    <property type="protein sequence ID" value="GGL79241.1"/>
    <property type="molecule type" value="Genomic_DNA"/>
</dbReference>
<dbReference type="Pfam" id="PF02796">
    <property type="entry name" value="HTH_7"/>
    <property type="match status" value="1"/>
</dbReference>
<reference evidence="4" key="1">
    <citation type="journal article" date="2019" name="Int. J. Syst. Evol. Microbiol.">
        <title>The Global Catalogue of Microorganisms (GCM) 10K type strain sequencing project: providing services to taxonomists for standard genome sequencing and annotation.</title>
        <authorList>
            <consortium name="The Broad Institute Genomics Platform"/>
            <consortium name="The Broad Institute Genome Sequencing Center for Infectious Disease"/>
            <person name="Wu L."/>
            <person name="Ma J."/>
        </authorList>
    </citation>
    <scope>NUCLEOTIDE SEQUENCE [LARGE SCALE GENOMIC DNA]</scope>
    <source>
        <strain evidence="4">JCM 15442</strain>
    </source>
</reference>
<dbReference type="CDD" id="cd00569">
    <property type="entry name" value="HTH_Hin_like"/>
    <property type="match status" value="1"/>
</dbReference>
<dbReference type="InterPro" id="IPR009057">
    <property type="entry name" value="Homeodomain-like_sf"/>
</dbReference>
<evidence type="ECO:0000256" key="1">
    <source>
        <dbReference type="SAM" id="MobiDB-lite"/>
    </source>
</evidence>
<proteinExistence type="predicted"/>
<evidence type="ECO:0000313" key="4">
    <source>
        <dbReference type="Proteomes" id="UP000639973"/>
    </source>
</evidence>
<feature type="domain" description="Resolvase HTH" evidence="2">
    <location>
        <begin position="4"/>
        <end position="47"/>
    </location>
</feature>
<dbReference type="Gene3D" id="1.10.10.60">
    <property type="entry name" value="Homeodomain-like"/>
    <property type="match status" value="1"/>
</dbReference>
<accession>A0ABQ2G7N4</accession>
<protein>
    <recommendedName>
        <fullName evidence="2">Resolvase HTH domain-containing protein</fullName>
    </recommendedName>
</protein>
<keyword evidence="4" id="KW-1185">Reference proteome</keyword>
<gene>
    <name evidence="3" type="ORF">GCM10010840_16380</name>
</gene>
<dbReference type="Proteomes" id="UP000639973">
    <property type="component" value="Unassembled WGS sequence"/>
</dbReference>